<organism evidence="1 2">
    <name type="scientific">Jejuia pallidilutea</name>
    <dbReference type="NCBI Taxonomy" id="504487"/>
    <lineage>
        <taxon>Bacteria</taxon>
        <taxon>Pseudomonadati</taxon>
        <taxon>Bacteroidota</taxon>
        <taxon>Flavobacteriia</taxon>
        <taxon>Flavobacteriales</taxon>
        <taxon>Flavobacteriaceae</taxon>
        <taxon>Jejuia</taxon>
    </lineage>
</organism>
<reference evidence="1 2" key="1">
    <citation type="submission" date="2018-02" db="EMBL/GenBank/DDBJ databases">
        <title>Genomic Encyclopedia of Archaeal and Bacterial Type Strains, Phase II (KMG-II): from individual species to whole genera.</title>
        <authorList>
            <person name="Goeker M."/>
        </authorList>
    </citation>
    <scope>NUCLEOTIDE SEQUENCE [LARGE SCALE GENOMIC DNA]</scope>
    <source>
        <strain evidence="1 2">DSM 21165</strain>
    </source>
</reference>
<accession>A0A362X242</accession>
<dbReference type="RefSeq" id="WP_105472858.1">
    <property type="nucleotide sequence ID" value="NZ_PVEO01000002.1"/>
</dbReference>
<dbReference type="EMBL" id="PVEO01000002">
    <property type="protein sequence ID" value="PQV50282.1"/>
    <property type="molecule type" value="Genomic_DNA"/>
</dbReference>
<protein>
    <submittedName>
        <fullName evidence="1">Uncharacterized protein DUF3987</fullName>
    </submittedName>
</protein>
<dbReference type="AlphaFoldDB" id="A0A362X242"/>
<dbReference type="Pfam" id="PF13148">
    <property type="entry name" value="DUF3987"/>
    <property type="match status" value="2"/>
</dbReference>
<name>A0A362X242_9FLAO</name>
<evidence type="ECO:0000313" key="1">
    <source>
        <dbReference type="EMBL" id="PQV50282.1"/>
    </source>
</evidence>
<gene>
    <name evidence="1" type="ORF">CLV33_102141</name>
</gene>
<dbReference type="Proteomes" id="UP000251545">
    <property type="component" value="Unassembled WGS sequence"/>
</dbReference>
<comment type="caution">
    <text evidence="1">The sequence shown here is derived from an EMBL/GenBank/DDBJ whole genome shotgun (WGS) entry which is preliminary data.</text>
</comment>
<sequence>MDNNMIINEQVYQNLPEPLKQLTDLFKDRERDIVLLSCLGVLSGCLPKVYGIYGGSKVYSNLYFFIVAPAASGKGAVKYAIGLVKSIHEKIKNDSEKEAKDCKKNKDIDNDDCPGIKYKIIAGNTSSSQIYSSLADSHYGSIILESEADSITGAMTNDWGNFSDVLRKAFHHEKLSITRKKDNLNLEIDNPRLSMVLCGTPDQVKPLIQSKENGLFSRFMYFKFKNYSGWKDVFGYSEDISKHFESIGNDCIYPLYGKLFQNPSEIEFKFSLEQIEYFNNLMTHISDSVFENNSEDFISNVRRHGLILFRIAMVLTVIRNYNKDNLDLSQEIICNNVDYDIAASLTKNLLRHALQIFSEFNDTLLNQQEDDLLFSLNETFMRKEAIEKAEKFGIPERTMDEKLKQWRKKKVIRKLKHGKYKRILG</sequence>
<proteinExistence type="predicted"/>
<evidence type="ECO:0000313" key="2">
    <source>
        <dbReference type="Proteomes" id="UP000251545"/>
    </source>
</evidence>
<dbReference type="InterPro" id="IPR025048">
    <property type="entry name" value="DUF3987"/>
</dbReference>